<keyword evidence="4" id="KW-1185">Reference proteome</keyword>
<dbReference type="Pfam" id="PF01757">
    <property type="entry name" value="Acyl_transf_3"/>
    <property type="match status" value="1"/>
</dbReference>
<accession>A0A4Q7S6P7</accession>
<organism evidence="3 4">
    <name type="scientific">Cupriavidus agavae</name>
    <dbReference type="NCBI Taxonomy" id="1001822"/>
    <lineage>
        <taxon>Bacteria</taxon>
        <taxon>Pseudomonadati</taxon>
        <taxon>Pseudomonadota</taxon>
        <taxon>Betaproteobacteria</taxon>
        <taxon>Burkholderiales</taxon>
        <taxon>Burkholderiaceae</taxon>
        <taxon>Cupriavidus</taxon>
    </lineage>
</organism>
<keyword evidence="1" id="KW-0472">Membrane</keyword>
<evidence type="ECO:0000256" key="1">
    <source>
        <dbReference type="SAM" id="Phobius"/>
    </source>
</evidence>
<evidence type="ECO:0000313" key="4">
    <source>
        <dbReference type="Proteomes" id="UP000291078"/>
    </source>
</evidence>
<dbReference type="PANTHER" id="PTHR23028:SF53">
    <property type="entry name" value="ACYL_TRANSF_3 DOMAIN-CONTAINING PROTEIN"/>
    <property type="match status" value="1"/>
</dbReference>
<feature type="transmembrane region" description="Helical" evidence="1">
    <location>
        <begin position="130"/>
        <end position="150"/>
    </location>
</feature>
<feature type="transmembrane region" description="Helical" evidence="1">
    <location>
        <begin position="254"/>
        <end position="271"/>
    </location>
</feature>
<protein>
    <recommendedName>
        <fullName evidence="2">Acyltransferase 3 domain-containing protein</fullName>
    </recommendedName>
</protein>
<keyword evidence="1" id="KW-0812">Transmembrane</keyword>
<feature type="transmembrane region" description="Helical" evidence="1">
    <location>
        <begin position="95"/>
        <end position="118"/>
    </location>
</feature>
<proteinExistence type="predicted"/>
<feature type="transmembrane region" description="Helical" evidence="1">
    <location>
        <begin position="198"/>
        <end position="216"/>
    </location>
</feature>
<comment type="caution">
    <text evidence="3">The sequence shown here is derived from an EMBL/GenBank/DDBJ whole genome shotgun (WGS) entry which is preliminary data.</text>
</comment>
<dbReference type="AlphaFoldDB" id="A0A4Q7S6P7"/>
<dbReference type="GO" id="GO:0016747">
    <property type="term" value="F:acyltransferase activity, transferring groups other than amino-acyl groups"/>
    <property type="evidence" value="ECO:0007669"/>
    <property type="project" value="InterPro"/>
</dbReference>
<dbReference type="InterPro" id="IPR002656">
    <property type="entry name" value="Acyl_transf_3_dom"/>
</dbReference>
<evidence type="ECO:0000313" key="3">
    <source>
        <dbReference type="EMBL" id="RZT41537.1"/>
    </source>
</evidence>
<evidence type="ECO:0000259" key="2">
    <source>
        <dbReference type="Pfam" id="PF01757"/>
    </source>
</evidence>
<feature type="transmembrane region" description="Helical" evidence="1">
    <location>
        <begin position="12"/>
        <end position="31"/>
    </location>
</feature>
<reference evidence="3 4" key="1">
    <citation type="journal article" date="2015" name="Stand. Genomic Sci.">
        <title>Genomic Encyclopedia of Bacterial and Archaeal Type Strains, Phase III: the genomes of soil and plant-associated and newly described type strains.</title>
        <authorList>
            <person name="Whitman W.B."/>
            <person name="Woyke T."/>
            <person name="Klenk H.P."/>
            <person name="Zhou Y."/>
            <person name="Lilburn T.G."/>
            <person name="Beck B.J."/>
            <person name="De Vos P."/>
            <person name="Vandamme P."/>
            <person name="Eisen J.A."/>
            <person name="Garrity G."/>
            <person name="Hugenholtz P."/>
            <person name="Kyrpides N.C."/>
        </authorList>
    </citation>
    <scope>NUCLEOTIDE SEQUENCE [LARGE SCALE GENOMIC DNA]</scope>
    <source>
        <strain evidence="3 4">ASC-9842</strain>
    </source>
</reference>
<dbReference type="EMBL" id="SGXM01000001">
    <property type="protein sequence ID" value="RZT41537.1"/>
    <property type="molecule type" value="Genomic_DNA"/>
</dbReference>
<feature type="transmembrane region" description="Helical" evidence="1">
    <location>
        <begin position="52"/>
        <end position="75"/>
    </location>
</feature>
<dbReference type="InterPro" id="IPR050879">
    <property type="entry name" value="Acyltransferase_3"/>
</dbReference>
<dbReference type="GO" id="GO:0016020">
    <property type="term" value="C:membrane"/>
    <property type="evidence" value="ECO:0007669"/>
    <property type="project" value="TreeGrafter"/>
</dbReference>
<gene>
    <name evidence="3" type="ORF">EV147_0531</name>
</gene>
<feature type="transmembrane region" description="Helical" evidence="1">
    <location>
        <begin position="170"/>
        <end position="189"/>
    </location>
</feature>
<name>A0A4Q7S6P7_9BURK</name>
<keyword evidence="1" id="KW-1133">Transmembrane helix</keyword>
<dbReference type="Proteomes" id="UP000291078">
    <property type="component" value="Unassembled WGS sequence"/>
</dbReference>
<feature type="transmembrane region" description="Helical" evidence="1">
    <location>
        <begin position="222"/>
        <end position="242"/>
    </location>
</feature>
<sequence length="340" mass="38532">MPTAEAIFRPGALGVDLFFLISGFIMVYTTMDCDGSFTYAARFWIKRLSRIWPVYVVLAIIGVQAYNLITVYADASLWVKMIKSFFFLPVDPYQPLYYGLPYGLGWTLNFEVYFYLVFGLSMLAGRRWRWLVFFGWIGFTLIALPLLTRGMVTLDVQHDYHYRISYLNQVVNPIIWTFALGVIAGLVYLSPIQMPDSMATRLFVVSAVTTAVWWAYSGMAMFHGIGEWGGPLAVAFVILAIATKTVELRIPSQLLWLGEVSFSLYLVHPIAQALITRTLNGIGRKDLTQTWSHVFATTIFALVLAAISHKLLEQRLAEYIKNKMLRAVRANQTISYPTPA</sequence>
<feature type="domain" description="Acyltransferase 3" evidence="2">
    <location>
        <begin position="11"/>
        <end position="307"/>
    </location>
</feature>
<feature type="transmembrane region" description="Helical" evidence="1">
    <location>
        <begin position="291"/>
        <end position="312"/>
    </location>
</feature>
<dbReference type="PANTHER" id="PTHR23028">
    <property type="entry name" value="ACETYLTRANSFERASE"/>
    <property type="match status" value="1"/>
</dbReference>
<dbReference type="GO" id="GO:0000271">
    <property type="term" value="P:polysaccharide biosynthetic process"/>
    <property type="evidence" value="ECO:0007669"/>
    <property type="project" value="TreeGrafter"/>
</dbReference>